<dbReference type="EMBL" id="CAJNNW010010524">
    <property type="protein sequence ID" value="CAE8652187.1"/>
    <property type="molecule type" value="Genomic_DNA"/>
</dbReference>
<evidence type="ECO:0000313" key="1">
    <source>
        <dbReference type="EMBL" id="CAE8652187.1"/>
    </source>
</evidence>
<comment type="caution">
    <text evidence="1">The sequence shown here is derived from an EMBL/GenBank/DDBJ whole genome shotgun (WGS) entry which is preliminary data.</text>
</comment>
<gene>
    <name evidence="1" type="ORF">PGLA2088_LOCUS9513</name>
</gene>
<dbReference type="Proteomes" id="UP000626109">
    <property type="component" value="Unassembled WGS sequence"/>
</dbReference>
<reference evidence="1" key="1">
    <citation type="submission" date="2021-02" db="EMBL/GenBank/DDBJ databases">
        <authorList>
            <person name="Dougan E. K."/>
            <person name="Rhodes N."/>
            <person name="Thang M."/>
            <person name="Chan C."/>
        </authorList>
    </citation>
    <scope>NUCLEOTIDE SEQUENCE</scope>
</reference>
<evidence type="ECO:0000313" key="2">
    <source>
        <dbReference type="Proteomes" id="UP000626109"/>
    </source>
</evidence>
<feature type="non-terminal residue" evidence="1">
    <location>
        <position position="323"/>
    </location>
</feature>
<dbReference type="AlphaFoldDB" id="A0A813IKU6"/>
<protein>
    <submittedName>
        <fullName evidence="1">Uncharacterized protein</fullName>
    </submittedName>
</protein>
<proteinExistence type="predicted"/>
<sequence>MQKSTNASVFTNQGNAYLRSLWTGVSTTASMTYSPVLDATVGALVTTPDISHIVQEVVGQADWQANKAMVVLFGGSTGSTEQQSREYESYNTSPDQAPKLVITYCPIPACSDGSYPTIATARVGSSTDDAEEAVPGSTNSKTNVSELYIDSSDLWLGSGNQIVGLRFPVVHVPQGAFVLAAVVKFWVDDAGSCCNADLNVTAKMALATNQPSFASQASGYLNTLYTTGSTSAEVTYTPPIDTEGDVHQPRYSAELTVLAQEVVDQSGWVHGKAMAVLFGDNTFTEDASREYVSFDTDPNLAPGLVVLYCSLATSATTATTTAA</sequence>
<organism evidence="1 2">
    <name type="scientific">Polarella glacialis</name>
    <name type="common">Dinoflagellate</name>
    <dbReference type="NCBI Taxonomy" id="89957"/>
    <lineage>
        <taxon>Eukaryota</taxon>
        <taxon>Sar</taxon>
        <taxon>Alveolata</taxon>
        <taxon>Dinophyceae</taxon>
        <taxon>Suessiales</taxon>
        <taxon>Suessiaceae</taxon>
        <taxon>Polarella</taxon>
    </lineage>
</organism>
<accession>A0A813IKU6</accession>
<name>A0A813IKU6_POLGL</name>